<feature type="region of interest" description="Disordered" evidence="1">
    <location>
        <begin position="1"/>
        <end position="83"/>
    </location>
</feature>
<feature type="compositionally biased region" description="Basic and acidic residues" evidence="1">
    <location>
        <begin position="35"/>
        <end position="45"/>
    </location>
</feature>
<sequence>MLNSNNPQIPTHSHQNPEPTPLSHRTHHSHTSQHWSKDQYPRHQNLEPLSPQAQQLSLTSSNSEYRDPTPPITSDNDTETNEPINLQSFRTPVQHSITQPITPQPQSPQLGNFQQLSIQPPLLQQPTLTTQQLSSLLPTTATAGLPRTPTIQQPPPQPMQPPTRQQPPQQSSSSMAQDPKLPKPSIFMGEPEHYRTWKEHLKLYVTKTSSVSMDVQKITATLLFMGGQANEWR</sequence>
<feature type="compositionally biased region" description="Polar residues" evidence="1">
    <location>
        <begin position="51"/>
        <end position="63"/>
    </location>
</feature>
<dbReference type="Proteomes" id="UP000807342">
    <property type="component" value="Unassembled WGS sequence"/>
</dbReference>
<feature type="region of interest" description="Disordered" evidence="1">
    <location>
        <begin position="141"/>
        <end position="188"/>
    </location>
</feature>
<feature type="compositionally biased region" description="Pro residues" evidence="1">
    <location>
        <begin position="152"/>
        <end position="165"/>
    </location>
</feature>
<feature type="compositionally biased region" description="Low complexity" evidence="1">
    <location>
        <begin position="141"/>
        <end position="151"/>
    </location>
</feature>
<reference evidence="2" key="1">
    <citation type="submission" date="2020-11" db="EMBL/GenBank/DDBJ databases">
        <authorList>
            <consortium name="DOE Joint Genome Institute"/>
            <person name="Ahrendt S."/>
            <person name="Riley R."/>
            <person name="Andreopoulos W."/>
            <person name="Labutti K."/>
            <person name="Pangilinan J."/>
            <person name="Ruiz-Duenas F.J."/>
            <person name="Barrasa J.M."/>
            <person name="Sanchez-Garcia M."/>
            <person name="Camarero S."/>
            <person name="Miyauchi S."/>
            <person name="Serrano A."/>
            <person name="Linde D."/>
            <person name="Babiker R."/>
            <person name="Drula E."/>
            <person name="Ayuso-Fernandez I."/>
            <person name="Pacheco R."/>
            <person name="Padilla G."/>
            <person name="Ferreira P."/>
            <person name="Barriuso J."/>
            <person name="Kellner H."/>
            <person name="Castanera R."/>
            <person name="Alfaro M."/>
            <person name="Ramirez L."/>
            <person name="Pisabarro A.G."/>
            <person name="Kuo A."/>
            <person name="Tritt A."/>
            <person name="Lipzen A."/>
            <person name="He G."/>
            <person name="Yan M."/>
            <person name="Ng V."/>
            <person name="Cullen D."/>
            <person name="Martin F."/>
            <person name="Rosso M.-N."/>
            <person name="Henrissat B."/>
            <person name="Hibbett D."/>
            <person name="Martinez A.T."/>
            <person name="Grigoriev I.V."/>
        </authorList>
    </citation>
    <scope>NUCLEOTIDE SEQUENCE</scope>
    <source>
        <strain evidence="2">MF-IS2</strain>
    </source>
</reference>
<proteinExistence type="predicted"/>
<evidence type="ECO:0000313" key="2">
    <source>
        <dbReference type="EMBL" id="KAF9442226.1"/>
    </source>
</evidence>
<dbReference type="EMBL" id="MU151677">
    <property type="protein sequence ID" value="KAF9442226.1"/>
    <property type="molecule type" value="Genomic_DNA"/>
</dbReference>
<evidence type="ECO:0000313" key="3">
    <source>
        <dbReference type="Proteomes" id="UP000807342"/>
    </source>
</evidence>
<evidence type="ECO:0000256" key="1">
    <source>
        <dbReference type="SAM" id="MobiDB-lite"/>
    </source>
</evidence>
<gene>
    <name evidence="2" type="ORF">P691DRAFT_765438</name>
</gene>
<organism evidence="2 3">
    <name type="scientific">Macrolepiota fuliginosa MF-IS2</name>
    <dbReference type="NCBI Taxonomy" id="1400762"/>
    <lineage>
        <taxon>Eukaryota</taxon>
        <taxon>Fungi</taxon>
        <taxon>Dikarya</taxon>
        <taxon>Basidiomycota</taxon>
        <taxon>Agaricomycotina</taxon>
        <taxon>Agaricomycetes</taxon>
        <taxon>Agaricomycetidae</taxon>
        <taxon>Agaricales</taxon>
        <taxon>Agaricineae</taxon>
        <taxon>Agaricaceae</taxon>
        <taxon>Macrolepiota</taxon>
    </lineage>
</organism>
<keyword evidence="3" id="KW-1185">Reference proteome</keyword>
<name>A0A9P5X2H9_9AGAR</name>
<protein>
    <submittedName>
        <fullName evidence="2">Uncharacterized protein</fullName>
    </submittedName>
</protein>
<comment type="caution">
    <text evidence="2">The sequence shown here is derived from an EMBL/GenBank/DDBJ whole genome shotgun (WGS) entry which is preliminary data.</text>
</comment>
<dbReference type="AlphaFoldDB" id="A0A9P5X2H9"/>
<accession>A0A9P5X2H9</accession>
<feature type="compositionally biased region" description="Polar residues" evidence="1">
    <location>
        <begin position="1"/>
        <end position="17"/>
    </location>
</feature>